<reference evidence="6" key="1">
    <citation type="submission" date="2022-11" db="EMBL/GenBank/DDBJ databases">
        <authorList>
            <person name="Petersen C."/>
        </authorList>
    </citation>
    <scope>NUCLEOTIDE SEQUENCE</scope>
    <source>
        <strain evidence="6">IBT 26290</strain>
    </source>
</reference>
<dbReference type="PANTHER" id="PTHR10579">
    <property type="entry name" value="CALCIUM-ACTIVATED CHLORIDE CHANNEL REGULATOR"/>
    <property type="match status" value="1"/>
</dbReference>
<sequence>MANRSWWRPELQSRPDSPSRSSFRSFRSFRNKSGRPRSSLSNYTDALQTTTRPRAPSTLADSIHAHPEPAWQSPPSNRSRASFNSMAGLMEVDRSRTRRDRTFVGSECAVCEEPLEHTLRGERVLQFSCSHVSHEACFYEYIRECESQYCPTCNAPLGLDTSRGGNVLDIVTDRRTHQPTEKISNIVRSVTSDTATTRSGLTTPTPWEQPSSRRTPSDAGSRYNPQSTYSRRDSRDTTNQRERVERLTVGSAVSDPRQRQPHSRNGSAAGSSGDYHDGQHTSSGGRRHDYDVQAMESDLSPRPGVTKNPIPAPIVSVRSEFPTMNRSRQQQTLTCLITVEVPEGNWRPDADDLRHTPSGQSQPDEPYTGRFGGSQDARSLQYEPVENLDEIAEELRNRVDNWHGLEFQRFGKLRLHGQMRVGKDRESWQELECYLFAEMLICVKEKKVPEHHQYDEKRKPARCTLKGSILIKKHLKSIDAGSHEPVLSLNLSVSELPCFYLRFQNRQQLETWRRALVDLHPVENLSRQRDYEYDNSGAEEEDYRASRIQRQSSINSSYGAGKSNNTAITDYTNPDGERQAIDSFHIPLDLVVVIPVSSSMQGLKITLLRDALKFLVQNLGPRDRMGLVTFGSGGGGVPMVGMTTKTWNGWNKILESIRPVGQKSLRADVVEGANVAMDLLMQRKVNNPVSTILLISDSSTSDPESVDFVVSRAEAAKVSIHSFGLGLTHKPDTMIELSTRTKGSYLYVKDWMMLRECVAGCLGAIQTTSHQNVKLKLRLPEGSPAKFVKISGALHTTKRATGRDAEAALGDLRFGDKRDVLVQLVIQPDNATQDNMPQDPWESLVSGLEALGGGLDGDEQRVLSVEEVPLIQADLTYGDLLREGHLTHSPRPSLLAITMLPPNPKSRGQRPATPPIPPHPSIVQRRMELLTSDMLTRALTLVSRGQHDRGQHLLHETRSILKGLGKGGLPPLPPASRGSGTSDSGSRGDTPISSSPKSSTFGDSHASAASDAATITPASAVDAQTMIALNADLDSALEWINHPAVFGRDSRKAVLQSIGVISSQRAYTYRTPSEAHWAQRISGVRRLTDRSKDWREMGDDALTEE</sequence>
<dbReference type="FunFam" id="3.40.50.410:FF:000014">
    <property type="entry name" value="von Willebrand and RING finger domain protein"/>
    <property type="match status" value="1"/>
</dbReference>
<dbReference type="InterPro" id="IPR001841">
    <property type="entry name" value="Znf_RING"/>
</dbReference>
<dbReference type="AlphaFoldDB" id="A0A9W9I6W9"/>
<gene>
    <name evidence="6" type="ORF">N7482_004605</name>
</gene>
<dbReference type="PROSITE" id="PS50003">
    <property type="entry name" value="PH_DOMAIN"/>
    <property type="match status" value="1"/>
</dbReference>
<dbReference type="SUPFAM" id="SSF50729">
    <property type="entry name" value="PH domain-like"/>
    <property type="match status" value="1"/>
</dbReference>
<organism evidence="6 7">
    <name type="scientific">Penicillium canariense</name>
    <dbReference type="NCBI Taxonomy" id="189055"/>
    <lineage>
        <taxon>Eukaryota</taxon>
        <taxon>Fungi</taxon>
        <taxon>Dikarya</taxon>
        <taxon>Ascomycota</taxon>
        <taxon>Pezizomycotina</taxon>
        <taxon>Eurotiomycetes</taxon>
        <taxon>Eurotiomycetidae</taxon>
        <taxon>Eurotiales</taxon>
        <taxon>Aspergillaceae</taxon>
        <taxon>Penicillium</taxon>
    </lineage>
</organism>
<evidence type="ECO:0000259" key="3">
    <source>
        <dbReference type="PROSITE" id="PS50003"/>
    </source>
</evidence>
<dbReference type="SMART" id="SM00327">
    <property type="entry name" value="VWA"/>
    <property type="match status" value="1"/>
</dbReference>
<dbReference type="SUPFAM" id="SSF57850">
    <property type="entry name" value="RING/U-box"/>
    <property type="match status" value="1"/>
</dbReference>
<feature type="domain" description="RING-type" evidence="4">
    <location>
        <begin position="108"/>
        <end position="154"/>
    </location>
</feature>
<feature type="compositionally biased region" description="Polar residues" evidence="2">
    <location>
        <begin position="187"/>
        <end position="214"/>
    </location>
</feature>
<proteinExistence type="predicted"/>
<keyword evidence="7" id="KW-1185">Reference proteome</keyword>
<evidence type="ECO:0000256" key="1">
    <source>
        <dbReference type="PROSITE-ProRule" id="PRU00175"/>
    </source>
</evidence>
<dbReference type="Gene3D" id="3.30.40.10">
    <property type="entry name" value="Zinc/RING finger domain, C3HC4 (zinc finger)"/>
    <property type="match status" value="1"/>
</dbReference>
<dbReference type="Proteomes" id="UP001149163">
    <property type="component" value="Unassembled WGS sequence"/>
</dbReference>
<feature type="compositionally biased region" description="Basic and acidic residues" evidence="2">
    <location>
        <begin position="346"/>
        <end position="355"/>
    </location>
</feature>
<dbReference type="InterPro" id="IPR013083">
    <property type="entry name" value="Znf_RING/FYVE/PHD"/>
</dbReference>
<reference evidence="6" key="2">
    <citation type="journal article" date="2023" name="IMA Fungus">
        <title>Comparative genomic study of the Penicillium genus elucidates a diverse pangenome and 15 lateral gene transfer events.</title>
        <authorList>
            <person name="Petersen C."/>
            <person name="Sorensen T."/>
            <person name="Nielsen M.R."/>
            <person name="Sondergaard T.E."/>
            <person name="Sorensen J.L."/>
            <person name="Fitzpatrick D.A."/>
            <person name="Frisvad J.C."/>
            <person name="Nielsen K.L."/>
        </authorList>
    </citation>
    <scope>NUCLEOTIDE SEQUENCE</scope>
    <source>
        <strain evidence="6">IBT 26290</strain>
    </source>
</reference>
<evidence type="ECO:0000259" key="5">
    <source>
        <dbReference type="PROSITE" id="PS50234"/>
    </source>
</evidence>
<dbReference type="InterPro" id="IPR001849">
    <property type="entry name" value="PH_domain"/>
</dbReference>
<dbReference type="Gene3D" id="2.30.29.30">
    <property type="entry name" value="Pleckstrin-homology domain (PH domain)/Phosphotyrosine-binding domain (PTB)"/>
    <property type="match status" value="1"/>
</dbReference>
<feature type="region of interest" description="Disordered" evidence="2">
    <location>
        <begin position="962"/>
        <end position="1005"/>
    </location>
</feature>
<evidence type="ECO:0000313" key="7">
    <source>
        <dbReference type="Proteomes" id="UP001149163"/>
    </source>
</evidence>
<feature type="compositionally biased region" description="Low complexity" evidence="2">
    <location>
        <begin position="14"/>
        <end position="26"/>
    </location>
</feature>
<evidence type="ECO:0000256" key="2">
    <source>
        <dbReference type="SAM" id="MobiDB-lite"/>
    </source>
</evidence>
<feature type="compositionally biased region" description="Low complexity" evidence="2">
    <location>
        <begin position="976"/>
        <end position="990"/>
    </location>
</feature>
<feature type="compositionally biased region" description="Polar residues" evidence="2">
    <location>
        <begin position="991"/>
        <end position="1002"/>
    </location>
</feature>
<dbReference type="PROSITE" id="PS50089">
    <property type="entry name" value="ZF_RING_2"/>
    <property type="match status" value="1"/>
</dbReference>
<evidence type="ECO:0008006" key="8">
    <source>
        <dbReference type="Google" id="ProtNLM"/>
    </source>
</evidence>
<name>A0A9W9I6W9_9EURO</name>
<feature type="compositionally biased region" description="Basic and acidic residues" evidence="2">
    <location>
        <begin position="230"/>
        <end position="246"/>
    </location>
</feature>
<comment type="caution">
    <text evidence="6">The sequence shown here is derived from an EMBL/GenBank/DDBJ whole genome shotgun (WGS) entry which is preliminary data.</text>
</comment>
<evidence type="ECO:0000259" key="4">
    <source>
        <dbReference type="PROSITE" id="PS50089"/>
    </source>
</evidence>
<keyword evidence="1" id="KW-0862">Zinc</keyword>
<dbReference type="InterPro" id="IPR002035">
    <property type="entry name" value="VWF_A"/>
</dbReference>
<accession>A0A9W9I6W9</accession>
<protein>
    <recommendedName>
        <fullName evidence="8">von Willebrand and RING finger domain protein</fullName>
    </recommendedName>
</protein>
<keyword evidence="1" id="KW-0863">Zinc-finger</keyword>
<dbReference type="PANTHER" id="PTHR10579:SF43">
    <property type="entry name" value="ZINC FINGER (C3HC4-TYPE RING FINGER) FAMILY PROTEIN"/>
    <property type="match status" value="1"/>
</dbReference>
<feature type="compositionally biased region" description="Polar residues" evidence="2">
    <location>
        <begin position="36"/>
        <end position="52"/>
    </location>
</feature>
<dbReference type="Pfam" id="PF15411">
    <property type="entry name" value="PH_10"/>
    <property type="match status" value="1"/>
</dbReference>
<dbReference type="GeneID" id="81425906"/>
<dbReference type="InterPro" id="IPR036465">
    <property type="entry name" value="vWFA_dom_sf"/>
</dbReference>
<feature type="region of interest" description="Disordered" evidence="2">
    <location>
        <begin position="1"/>
        <end position="55"/>
    </location>
</feature>
<dbReference type="EMBL" id="JAPQKN010000002">
    <property type="protein sequence ID" value="KAJ5169011.1"/>
    <property type="molecule type" value="Genomic_DNA"/>
</dbReference>
<dbReference type="RefSeq" id="XP_056545472.1">
    <property type="nucleotide sequence ID" value="XM_056686730.1"/>
</dbReference>
<feature type="domain" description="PH" evidence="3">
    <location>
        <begin position="406"/>
        <end position="521"/>
    </location>
</feature>
<dbReference type="Pfam" id="PF00092">
    <property type="entry name" value="VWA"/>
    <property type="match status" value="1"/>
</dbReference>
<feature type="region of interest" description="Disordered" evidence="2">
    <location>
        <begin position="892"/>
        <end position="921"/>
    </location>
</feature>
<dbReference type="PROSITE" id="PS50234">
    <property type="entry name" value="VWFA"/>
    <property type="match status" value="1"/>
</dbReference>
<feature type="region of interest" description="Disordered" evidence="2">
    <location>
        <begin position="344"/>
        <end position="375"/>
    </location>
</feature>
<dbReference type="InterPro" id="IPR011993">
    <property type="entry name" value="PH-like_dom_sf"/>
</dbReference>
<feature type="region of interest" description="Disordered" evidence="2">
    <location>
        <begin position="187"/>
        <end position="287"/>
    </location>
</feature>
<dbReference type="Gene3D" id="3.40.50.410">
    <property type="entry name" value="von Willebrand factor, type A domain"/>
    <property type="match status" value="1"/>
</dbReference>
<dbReference type="GO" id="GO:0008270">
    <property type="term" value="F:zinc ion binding"/>
    <property type="evidence" value="ECO:0007669"/>
    <property type="project" value="UniProtKB-KW"/>
</dbReference>
<evidence type="ECO:0000313" key="6">
    <source>
        <dbReference type="EMBL" id="KAJ5169011.1"/>
    </source>
</evidence>
<dbReference type="InterPro" id="IPR051266">
    <property type="entry name" value="CLCR"/>
</dbReference>
<feature type="domain" description="VWFA" evidence="5">
    <location>
        <begin position="589"/>
        <end position="762"/>
    </location>
</feature>
<dbReference type="SUPFAM" id="SSF53300">
    <property type="entry name" value="vWA-like"/>
    <property type="match status" value="1"/>
</dbReference>
<keyword evidence="1" id="KW-0479">Metal-binding</keyword>
<dbReference type="OrthoDB" id="299997at2759"/>